<name>A0ABP7T6A9_9FLAO</name>
<reference evidence="3" key="1">
    <citation type="journal article" date="2019" name="Int. J. Syst. Evol. Microbiol.">
        <title>The Global Catalogue of Microorganisms (GCM) 10K type strain sequencing project: providing services to taxonomists for standard genome sequencing and annotation.</title>
        <authorList>
            <consortium name="The Broad Institute Genomics Platform"/>
            <consortium name="The Broad Institute Genome Sequencing Center for Infectious Disease"/>
            <person name="Wu L."/>
            <person name="Ma J."/>
        </authorList>
    </citation>
    <scope>NUCLEOTIDE SEQUENCE [LARGE SCALE GENOMIC DNA]</scope>
    <source>
        <strain evidence="3">JCM 17064</strain>
    </source>
</reference>
<dbReference type="Proteomes" id="UP001500968">
    <property type="component" value="Unassembled WGS sequence"/>
</dbReference>
<comment type="caution">
    <text evidence="2">The sequence shown here is derived from an EMBL/GenBank/DDBJ whole genome shotgun (WGS) entry which is preliminary data.</text>
</comment>
<gene>
    <name evidence="2" type="ORF">GCM10022386_00390</name>
</gene>
<organism evidence="2 3">
    <name type="scientific">Flavobacterium cheonhonense</name>
    <dbReference type="NCBI Taxonomy" id="706185"/>
    <lineage>
        <taxon>Bacteria</taxon>
        <taxon>Pseudomonadati</taxon>
        <taxon>Bacteroidota</taxon>
        <taxon>Flavobacteriia</taxon>
        <taxon>Flavobacteriales</taxon>
        <taxon>Flavobacteriaceae</taxon>
        <taxon>Flavobacterium</taxon>
    </lineage>
</organism>
<dbReference type="EMBL" id="BAABCR010000001">
    <property type="protein sequence ID" value="GAA4021409.1"/>
    <property type="molecule type" value="Genomic_DNA"/>
</dbReference>
<dbReference type="Pfam" id="PF20376">
    <property type="entry name" value="DUF6671"/>
    <property type="match status" value="1"/>
</dbReference>
<protein>
    <recommendedName>
        <fullName evidence="1">DUF6671 domain-containing protein</fullName>
    </recommendedName>
</protein>
<evidence type="ECO:0000313" key="2">
    <source>
        <dbReference type="EMBL" id="GAA4021409.1"/>
    </source>
</evidence>
<keyword evidence="3" id="KW-1185">Reference proteome</keyword>
<feature type="domain" description="DUF6671" evidence="1">
    <location>
        <begin position="62"/>
        <end position="278"/>
    </location>
</feature>
<evidence type="ECO:0000313" key="3">
    <source>
        <dbReference type="Proteomes" id="UP001500968"/>
    </source>
</evidence>
<proteinExistence type="predicted"/>
<accession>A0ABP7T6A9</accession>
<evidence type="ECO:0000259" key="1">
    <source>
        <dbReference type="Pfam" id="PF20376"/>
    </source>
</evidence>
<sequence>MFGGRNLLIATKHRKETVIAPLFSDAFGVHCFISDEIDTDSLGTFSGEIARKKNTIETLRDKCDLAHKTVGADLVVASEGTFGPHPTLFFAHADDEWMMLKDYRNNLEIVVREISTETNFYGDNINNIRDLEAFAFKVQFPSHGIILKPAEKNFSKIVKNIQDREELQQHFNSMMNEFGTAYAETDMRAMYNPTRMKVIEKVTNKLITKIKTACPVCDYPGFDVSEIKAGLPCNNCLLPTRSTLSHIYQCKNCNHTKEKKYPRNIHYEDPMYCDHCNP</sequence>
<dbReference type="InterPro" id="IPR046612">
    <property type="entry name" value="DUF6671"/>
</dbReference>
<dbReference type="RefSeq" id="WP_324690810.1">
    <property type="nucleotide sequence ID" value="NZ_BAABCR010000001.1"/>
</dbReference>